<name>A0A2P4YPA3_9STRA</name>
<dbReference type="EMBL" id="NCKW01001210">
    <property type="protein sequence ID" value="POM79642.1"/>
    <property type="molecule type" value="Genomic_DNA"/>
</dbReference>
<comment type="caution">
    <text evidence="1">The sequence shown here is derived from an EMBL/GenBank/DDBJ whole genome shotgun (WGS) entry which is preliminary data.</text>
</comment>
<dbReference type="OrthoDB" id="129303at2759"/>
<reference evidence="1 2" key="1">
    <citation type="journal article" date="2017" name="Genome Biol. Evol.">
        <title>Phytophthora megakarya and P. palmivora, closely related causal agents of cacao black pod rot, underwent increases in genome sizes and gene numbers by different mechanisms.</title>
        <authorList>
            <person name="Ali S.S."/>
            <person name="Shao J."/>
            <person name="Lary D.J."/>
            <person name="Kronmiller B."/>
            <person name="Shen D."/>
            <person name="Strem M.D."/>
            <person name="Amoako-Attah I."/>
            <person name="Akrofi A.Y."/>
            <person name="Begoude B.A."/>
            <person name="Ten Hoopen G.M."/>
            <person name="Coulibaly K."/>
            <person name="Kebe B.I."/>
            <person name="Melnick R.L."/>
            <person name="Guiltinan M.J."/>
            <person name="Tyler B.M."/>
            <person name="Meinhardt L.W."/>
            <person name="Bailey B.A."/>
        </authorList>
    </citation>
    <scope>NUCLEOTIDE SEQUENCE [LARGE SCALE GENOMIC DNA]</scope>
    <source>
        <strain evidence="2">sbr112.9</strain>
    </source>
</reference>
<evidence type="ECO:0000313" key="2">
    <source>
        <dbReference type="Proteomes" id="UP000237271"/>
    </source>
</evidence>
<gene>
    <name evidence="1" type="ORF">PHPALM_2631</name>
</gene>
<dbReference type="Proteomes" id="UP000237271">
    <property type="component" value="Unassembled WGS sequence"/>
</dbReference>
<keyword evidence="2" id="KW-1185">Reference proteome</keyword>
<dbReference type="AlphaFoldDB" id="A0A2P4YPA3"/>
<organism evidence="1 2">
    <name type="scientific">Phytophthora palmivora</name>
    <dbReference type="NCBI Taxonomy" id="4796"/>
    <lineage>
        <taxon>Eukaryota</taxon>
        <taxon>Sar</taxon>
        <taxon>Stramenopiles</taxon>
        <taxon>Oomycota</taxon>
        <taxon>Peronosporomycetes</taxon>
        <taxon>Peronosporales</taxon>
        <taxon>Peronosporaceae</taxon>
        <taxon>Phytophthora</taxon>
    </lineage>
</organism>
<accession>A0A2P4YPA3</accession>
<proteinExistence type="predicted"/>
<sequence length="128" mass="14293">MPANQPVHYHKRVLSGWNPKDGARHPSLRALEEPNLSRALKLQALLFRGTTNHGKELAEVLTATLVMHYPDMLLLADRSAFIGRMRESLAALAIGEAELLARSVAIRRVFTLYFAQFTIGCNAKIKNN</sequence>
<protein>
    <submittedName>
        <fullName evidence="1">Uncharacterized protein</fullName>
    </submittedName>
</protein>
<evidence type="ECO:0000313" key="1">
    <source>
        <dbReference type="EMBL" id="POM79642.1"/>
    </source>
</evidence>